<dbReference type="InterPro" id="IPR027417">
    <property type="entry name" value="P-loop_NTPase"/>
</dbReference>
<keyword evidence="3" id="KW-1185">Reference proteome</keyword>
<evidence type="ECO:0000313" key="2">
    <source>
        <dbReference type="EMBL" id="ABO17693.1"/>
    </source>
</evidence>
<evidence type="ECO:0000313" key="3">
    <source>
        <dbReference type="Proteomes" id="UP000001430"/>
    </source>
</evidence>
<dbReference type="KEGG" id="pmg:P9301_10701"/>
<protein>
    <submittedName>
        <fullName evidence="2">ATP/GTP-binding site motif A (P-loop)</fullName>
        <ecNumber evidence="2">2.7.1.48</ecNumber>
    </submittedName>
</protein>
<dbReference type="AlphaFoldDB" id="A3PD68"/>
<reference evidence="2 3" key="1">
    <citation type="journal article" date="2007" name="PLoS Genet.">
        <title>Patterns and implications of gene gain and loss in the evolution of Prochlorococcus.</title>
        <authorList>
            <person name="Kettler G.C."/>
            <person name="Martiny A.C."/>
            <person name="Huang K."/>
            <person name="Zucker J."/>
            <person name="Coleman M.L."/>
            <person name="Rodrigue S."/>
            <person name="Chen F."/>
            <person name="Lapidus A."/>
            <person name="Ferriera S."/>
            <person name="Johnson J."/>
            <person name="Steglich C."/>
            <person name="Church G.M."/>
            <person name="Richardson P."/>
            <person name="Chisholm S.W."/>
        </authorList>
    </citation>
    <scope>NUCLEOTIDE SEQUENCE [LARGE SCALE GENOMIC DNA]</scope>
    <source>
        <strain evidence="2 3">MIT 9301</strain>
    </source>
</reference>
<dbReference type="GO" id="GO:0004849">
    <property type="term" value="F:uridine kinase activity"/>
    <property type="evidence" value="ECO:0007669"/>
    <property type="project" value="UniProtKB-EC"/>
</dbReference>
<dbReference type="RefSeq" id="WP_011863034.1">
    <property type="nucleotide sequence ID" value="NC_009091.1"/>
</dbReference>
<gene>
    <name evidence="2" type="ordered locus">P9301_10701</name>
</gene>
<organism evidence="2 3">
    <name type="scientific">Prochlorococcus marinus (strain MIT 9301)</name>
    <dbReference type="NCBI Taxonomy" id="167546"/>
    <lineage>
        <taxon>Bacteria</taxon>
        <taxon>Bacillati</taxon>
        <taxon>Cyanobacteriota</taxon>
        <taxon>Cyanophyceae</taxon>
        <taxon>Synechococcales</taxon>
        <taxon>Prochlorococcaceae</taxon>
        <taxon>Prochlorococcus</taxon>
    </lineage>
</organism>
<dbReference type="EC" id="2.7.1.48" evidence="2"/>
<dbReference type="PANTHER" id="PTHR10285">
    <property type="entry name" value="URIDINE KINASE"/>
    <property type="match status" value="1"/>
</dbReference>
<dbReference type="EMBL" id="CP000576">
    <property type="protein sequence ID" value="ABO17693.1"/>
    <property type="molecule type" value="Genomic_DNA"/>
</dbReference>
<evidence type="ECO:0000259" key="1">
    <source>
        <dbReference type="Pfam" id="PF00485"/>
    </source>
</evidence>
<keyword evidence="2" id="KW-0808">Transferase</keyword>
<dbReference type="GO" id="GO:0005524">
    <property type="term" value="F:ATP binding"/>
    <property type="evidence" value="ECO:0007669"/>
    <property type="project" value="InterPro"/>
</dbReference>
<dbReference type="PRINTS" id="PR00988">
    <property type="entry name" value="URIDINKINASE"/>
</dbReference>
<dbReference type="Pfam" id="PF00485">
    <property type="entry name" value="PRK"/>
    <property type="match status" value="1"/>
</dbReference>
<dbReference type="OrthoDB" id="9777642at2"/>
<sequence>MKLILISGPSGSGKTTLSNQIIKKIKNGIVLSTDNYYKTGLISKLLSKFVEGFFDRSISFNNKLFKKDFDFIYMNGISICKRYYNFEKKSIQNILNETNNISFIIVEGIFAKEISNTLNNKDYIFLEIKTKKNECMKRVVQRDIKERGKDKKQAENDFLKSWSIYYEKFKPNSQKNNTNKFIIKKNTDIDPILKKLFN</sequence>
<feature type="domain" description="Phosphoribulokinase/uridine kinase" evidence="1">
    <location>
        <begin position="4"/>
        <end position="166"/>
    </location>
</feature>
<dbReference type="eggNOG" id="COG0572">
    <property type="taxonomic scope" value="Bacteria"/>
</dbReference>
<accession>A3PD68</accession>
<dbReference type="InterPro" id="IPR006083">
    <property type="entry name" value="PRK/URK"/>
</dbReference>
<dbReference type="SUPFAM" id="SSF52540">
    <property type="entry name" value="P-loop containing nucleoside triphosphate hydrolases"/>
    <property type="match status" value="1"/>
</dbReference>
<dbReference type="Proteomes" id="UP000001430">
    <property type="component" value="Chromosome"/>
</dbReference>
<dbReference type="HOGENOM" id="CLU_1342268_0_0_3"/>
<dbReference type="Gene3D" id="3.40.50.300">
    <property type="entry name" value="P-loop containing nucleotide triphosphate hydrolases"/>
    <property type="match status" value="1"/>
</dbReference>
<name>A3PD68_PROM0</name>
<dbReference type="STRING" id="167546.P9301_10701"/>
<proteinExistence type="predicted"/>